<protein>
    <recommendedName>
        <fullName evidence="1">DUF4815 domain-containing protein</fullName>
    </recommendedName>
</protein>
<proteinExistence type="predicted"/>
<feature type="domain" description="DUF4815" evidence="1">
    <location>
        <begin position="12"/>
        <end position="584"/>
    </location>
</feature>
<sequence>MQTQSGKRIDNYWNRYDAGKKYMELLFRDGYGTQASEMNELQSLFAARVKSLADSLFKDGDILQDAQITVNAQTGALTAEAGLVYLSGAVWPVETASFVIPVQGTVSVGVRLRESIISELEDPALCNPAVGSRGEGEPGAWRKKVEAVWGYDGDGGSGEFYPIHTVDDGVPRAKETPPNLDSFNQGIARYDRDSTGGGTYVCSGLTVRQAEDAGGGAQVYTVAEGRCRVSGYGVELLTSRRLSYAATPDLRFIDTEVIEADGSAKQRINVAHPPIHNITALRVTLQKTVSVVHGSYSGCADALPDTSVMSLVEVKQGETTYEAGTDYKRTGDTVDWSPTGNEPATGSTYQVTYTYLDKTLTPEDADYDGFSVSGAVSGTGIMVSYNQALPRIDRLCITGDGTFTWVQGVAAEYNAKAPSVPETVLALCSVKQTWREASARVVQNDGVRVVAFSDMEALAARVEYALQEVARQRLEADVATREAGARVGLFVDPLLDDSMRDQGIEQDAAIVNGFLTLPIAAKVYALSQDIQAPTARTFTPQILLEQPYRTGEMKVNPYMAFAILPGKATLSPAVDRWTEQATEWTSSVTRSFYQVIYAPNHPQHGQTVTSTSTSTEAVGTSQKALEYLRQIDVAFEVTGFGSGEVLQSITFDGIPVQAKEGQLTADDTGKLSGTFTIPAGVPAGTKLVVFRGGEGGSTAQATFVGQGTLEVTTLRQVQTVTNTNIDPLAQTFMLDKAVQLAGVDLWFTARGDSGVRVQIREVSNGVPTRTVLAEAVVPAASLVVTGGGHTRIRFDAPVALAASTEYALVILCNDADTAVAIAEMGQFDSLHQQWVAAQPYTIGVLLSSSNASTWTAHQTRDLTFRLLEAVYAEGTNTLDLGTATVTDGATDLILLALAETPTAQSRVEYELGLPSGESMTVAEEQAVRLSESLTGPLSVKAKLAGDTAGSPVLWPGSQVLAGTVQTSGSYYTRSIPASGAKKAVLLYSASIPSGASVTPEIQVDSGSWEAMTADGTVQQGDGYVEYKFTHTLADADLVKVRLTLSGTIAARPMLYDIRLMAVA</sequence>
<organism evidence="2 3">
    <name type="scientific">Bilophila wadsworthia (strain 3_1_6)</name>
    <dbReference type="NCBI Taxonomy" id="563192"/>
    <lineage>
        <taxon>Bacteria</taxon>
        <taxon>Pseudomonadati</taxon>
        <taxon>Thermodesulfobacteriota</taxon>
        <taxon>Desulfovibrionia</taxon>
        <taxon>Desulfovibrionales</taxon>
        <taxon>Desulfovibrionaceae</taxon>
        <taxon>Bilophila</taxon>
    </lineage>
</organism>
<comment type="caution">
    <text evidence="2">The sequence shown here is derived from an EMBL/GenBank/DDBJ whole genome shotgun (WGS) entry which is preliminary data.</text>
</comment>
<name>E5Y2F3_BILW3</name>
<dbReference type="EMBL" id="ADCP02000002">
    <property type="protein sequence ID" value="EFV45825.1"/>
    <property type="molecule type" value="Genomic_DNA"/>
</dbReference>
<reference evidence="2 3" key="1">
    <citation type="submission" date="2010-10" db="EMBL/GenBank/DDBJ databases">
        <authorList>
            <consortium name="The Broad Institute Genome Sequencing Platform"/>
            <person name="Ward D."/>
            <person name="Earl A."/>
            <person name="Feldgarden M."/>
            <person name="Young S.K."/>
            <person name="Gargeya S."/>
            <person name="Zeng Q."/>
            <person name="Alvarado L."/>
            <person name="Berlin A."/>
            <person name="Bochicchio J."/>
            <person name="Chapman S.B."/>
            <person name="Chen Z."/>
            <person name="Freedman E."/>
            <person name="Gellesch M."/>
            <person name="Goldberg J."/>
            <person name="Griggs A."/>
            <person name="Gujja S."/>
            <person name="Heilman E."/>
            <person name="Heiman D."/>
            <person name="Howarth C."/>
            <person name="Mehta T."/>
            <person name="Neiman D."/>
            <person name="Pearson M."/>
            <person name="Roberts A."/>
            <person name="Saif S."/>
            <person name="Shea T."/>
            <person name="Shenoy N."/>
            <person name="Sisk P."/>
            <person name="Stolte C."/>
            <person name="Sykes S."/>
            <person name="White J."/>
            <person name="Yandava C."/>
            <person name="Allen-Vercoe E."/>
            <person name="Sibley C."/>
            <person name="Ambrose C.E."/>
            <person name="Strauss J."/>
            <person name="Daigneault M."/>
            <person name="Haas B."/>
            <person name="Nusbaum C."/>
            <person name="Birren B."/>
        </authorList>
    </citation>
    <scope>NUCLEOTIDE SEQUENCE [LARGE SCALE GENOMIC DNA]</scope>
    <source>
        <strain evidence="2 3">3_1_6</strain>
    </source>
</reference>
<dbReference type="STRING" id="563192.HMPREF0179_00364"/>
<gene>
    <name evidence="2" type="ORF">HMPREF0179_00364</name>
</gene>
<dbReference type="GeneID" id="78086856"/>
<keyword evidence="3" id="KW-1185">Reference proteome</keyword>
<dbReference type="AlphaFoldDB" id="E5Y2F3"/>
<dbReference type="HOGENOM" id="CLU_288814_0_0_7"/>
<dbReference type="OrthoDB" id="2463879at2"/>
<dbReference type="InterPro" id="IPR032096">
    <property type="entry name" value="DUF4815"/>
</dbReference>
<accession>E5Y2F3</accession>
<dbReference type="Proteomes" id="UP000006034">
    <property type="component" value="Unassembled WGS sequence"/>
</dbReference>
<reference evidence="2 3" key="2">
    <citation type="submission" date="2013-04" db="EMBL/GenBank/DDBJ databases">
        <title>The Genome Sequence of Bilophila wadsworthia 3_1_6.</title>
        <authorList>
            <consortium name="The Broad Institute Genomics Platform"/>
            <person name="Earl A."/>
            <person name="Ward D."/>
            <person name="Feldgarden M."/>
            <person name="Gevers D."/>
            <person name="Sibley C."/>
            <person name="Strauss J."/>
            <person name="Allen-Vercoe E."/>
            <person name="Walker B."/>
            <person name="Young S."/>
            <person name="Zeng Q."/>
            <person name="Gargeya S."/>
            <person name="Fitzgerald M."/>
            <person name="Haas B."/>
            <person name="Abouelleil A."/>
            <person name="Allen A.W."/>
            <person name="Alvarado L."/>
            <person name="Arachchi H.M."/>
            <person name="Berlin A.M."/>
            <person name="Chapman S.B."/>
            <person name="Gainer-Dewar J."/>
            <person name="Goldberg J."/>
            <person name="Griggs A."/>
            <person name="Gujja S."/>
            <person name="Hansen M."/>
            <person name="Howarth C."/>
            <person name="Imamovic A."/>
            <person name="Ireland A."/>
            <person name="Larimer J."/>
            <person name="McCowan C."/>
            <person name="Murphy C."/>
            <person name="Pearson M."/>
            <person name="Poon T.W."/>
            <person name="Priest M."/>
            <person name="Roberts A."/>
            <person name="Saif S."/>
            <person name="Shea T."/>
            <person name="Sisk P."/>
            <person name="Sykes S."/>
            <person name="Wortman J."/>
            <person name="Nusbaum C."/>
            <person name="Birren B."/>
        </authorList>
    </citation>
    <scope>NUCLEOTIDE SEQUENCE [LARGE SCALE GENOMIC DNA]</scope>
    <source>
        <strain evidence="2 3">3_1_6</strain>
    </source>
</reference>
<dbReference type="eggNOG" id="ENOG502Z8AG">
    <property type="taxonomic scope" value="Bacteria"/>
</dbReference>
<dbReference type="RefSeq" id="WP_005024537.1">
    <property type="nucleotide sequence ID" value="NZ_KE150239.1"/>
</dbReference>
<evidence type="ECO:0000313" key="3">
    <source>
        <dbReference type="Proteomes" id="UP000006034"/>
    </source>
</evidence>
<dbReference type="Pfam" id="PF16075">
    <property type="entry name" value="DUF4815"/>
    <property type="match status" value="1"/>
</dbReference>
<evidence type="ECO:0000259" key="1">
    <source>
        <dbReference type="Pfam" id="PF16075"/>
    </source>
</evidence>
<evidence type="ECO:0000313" key="2">
    <source>
        <dbReference type="EMBL" id="EFV45825.1"/>
    </source>
</evidence>